<evidence type="ECO:0000256" key="1">
    <source>
        <dbReference type="SAM" id="SignalP"/>
    </source>
</evidence>
<keyword evidence="1" id="KW-0732">Signal</keyword>
<proteinExistence type="predicted"/>
<evidence type="ECO:0000313" key="3">
    <source>
        <dbReference type="Proteomes" id="UP001595952"/>
    </source>
</evidence>
<gene>
    <name evidence="2" type="ORF">ACFO0D_16705</name>
</gene>
<keyword evidence="3" id="KW-1185">Reference proteome</keyword>
<dbReference type="EMBL" id="JBHSEI010000011">
    <property type="protein sequence ID" value="MFC4639969.1"/>
    <property type="molecule type" value="Genomic_DNA"/>
</dbReference>
<protein>
    <recommendedName>
        <fullName evidence="4">Lipoprotein</fullName>
    </recommendedName>
</protein>
<evidence type="ECO:0000313" key="2">
    <source>
        <dbReference type="EMBL" id="MFC4639969.1"/>
    </source>
</evidence>
<accession>A0ABV9ICR7</accession>
<dbReference type="Proteomes" id="UP001595952">
    <property type="component" value="Unassembled WGS sequence"/>
</dbReference>
<feature type="signal peptide" evidence="1">
    <location>
        <begin position="1"/>
        <end position="17"/>
    </location>
</feature>
<dbReference type="RefSeq" id="WP_380062955.1">
    <property type="nucleotide sequence ID" value="NZ_JBHSEI010000011.1"/>
</dbReference>
<feature type="chain" id="PRO_5045377601" description="Lipoprotein" evidence="1">
    <location>
        <begin position="18"/>
        <end position="143"/>
    </location>
</feature>
<comment type="caution">
    <text evidence="2">The sequence shown here is derived from an EMBL/GenBank/DDBJ whole genome shotgun (WGS) entry which is preliminary data.</text>
</comment>
<name>A0ABV9ICR7_9DEIO</name>
<organism evidence="2 3">
    <name type="scientific">Deinococcus hohokamensis</name>
    <dbReference type="NCBI Taxonomy" id="309883"/>
    <lineage>
        <taxon>Bacteria</taxon>
        <taxon>Thermotogati</taxon>
        <taxon>Deinococcota</taxon>
        <taxon>Deinococci</taxon>
        <taxon>Deinococcales</taxon>
        <taxon>Deinococcaceae</taxon>
        <taxon>Deinococcus</taxon>
    </lineage>
</organism>
<reference evidence="3" key="1">
    <citation type="journal article" date="2019" name="Int. J. Syst. Evol. Microbiol.">
        <title>The Global Catalogue of Microorganisms (GCM) 10K type strain sequencing project: providing services to taxonomists for standard genome sequencing and annotation.</title>
        <authorList>
            <consortium name="The Broad Institute Genomics Platform"/>
            <consortium name="The Broad Institute Genome Sequencing Center for Infectious Disease"/>
            <person name="Wu L."/>
            <person name="Ma J."/>
        </authorList>
    </citation>
    <scope>NUCLEOTIDE SEQUENCE [LARGE SCALE GENOMIC DNA]</scope>
    <source>
        <strain evidence="3">CCUG 55995</strain>
    </source>
</reference>
<sequence length="143" mass="15057">MIKLLALFALLVGCARAECALRAQLTLPDYSALQDAAGSLDLAVSCDSPLEQTTLVLLAPGAQLSADHLLLTLPSLTPALYDPRLPRNDAVQVTLISAGPLLGGVRLSGSQTLRFVVKAARNQWVATGFYSLPLTFSLGQSLP</sequence>
<evidence type="ECO:0008006" key="4">
    <source>
        <dbReference type="Google" id="ProtNLM"/>
    </source>
</evidence>